<proteinExistence type="predicted"/>
<dbReference type="PROSITE" id="PS50921">
    <property type="entry name" value="ANTAR"/>
    <property type="match status" value="1"/>
</dbReference>
<sequence>MTCKASKNDDYCPLYTAPSPCRRSVSTMPATALQFALLAKHQEIASLRHLAEQIELVDLLGRLIHALQRERGATSIYLASSGKRFVAERAASRGESVPLVAQLRERLDLELTPARGSTSRLLSLIAWVLLDLESLDVLREQIDHLALSAPDSVQAFSTVIGGLVELIFQFADSAADPSVSRMLIALVHVVEGKEEAGQERAVGAHMFAAGTFSADQQQRLLYLIAAQERSLEVFASFASTAQSAWWETRMTEPHMAALEKLRRVLCTAHAGDALDAVLSEAWFDAASARIDDLWHLQIALTLQVQETCNARIDDAHRTLRDSERLMAQLRNNPPPHTQALAQFFAGDPLSARAAVHELPERLSGSDVGTLASLKSLLESQSARLAGAEVELDAARRALYERKLVQRAKNTLMTRFSLREDEAYRMLQKASMDGNRPLADIAEDALTSPERFVDEHAQLSARRRTQRSAPDTPHDDGTT</sequence>
<dbReference type="InterPro" id="IPR011006">
    <property type="entry name" value="CheY-like_superfamily"/>
</dbReference>
<dbReference type="InterPro" id="IPR013587">
    <property type="entry name" value="Nitrate/nitrite_sensing"/>
</dbReference>
<accession>A0ABT8P121</accession>
<feature type="coiled-coil region" evidence="1">
    <location>
        <begin position="370"/>
        <end position="397"/>
    </location>
</feature>
<dbReference type="InterPro" id="IPR036388">
    <property type="entry name" value="WH-like_DNA-bd_sf"/>
</dbReference>
<evidence type="ECO:0000256" key="2">
    <source>
        <dbReference type="SAM" id="MobiDB-lite"/>
    </source>
</evidence>
<dbReference type="EMBL" id="JAUJQL010000021">
    <property type="protein sequence ID" value="MDN7527537.1"/>
    <property type="molecule type" value="Genomic_DNA"/>
</dbReference>
<organism evidence="4 5">
    <name type="scientific">Burkholderia orbicola</name>
    <dbReference type="NCBI Taxonomy" id="2978683"/>
    <lineage>
        <taxon>Bacteria</taxon>
        <taxon>Pseudomonadati</taxon>
        <taxon>Pseudomonadota</taxon>
        <taxon>Betaproteobacteria</taxon>
        <taxon>Burkholderiales</taxon>
        <taxon>Burkholderiaceae</taxon>
        <taxon>Burkholderia</taxon>
        <taxon>Burkholderia cepacia complex</taxon>
    </lineage>
</organism>
<dbReference type="Proteomes" id="UP001172217">
    <property type="component" value="Unassembled WGS sequence"/>
</dbReference>
<dbReference type="SMART" id="SM01012">
    <property type="entry name" value="ANTAR"/>
    <property type="match status" value="1"/>
</dbReference>
<evidence type="ECO:0000259" key="3">
    <source>
        <dbReference type="PROSITE" id="PS50921"/>
    </source>
</evidence>
<dbReference type="Pfam" id="PF08376">
    <property type="entry name" value="NIT"/>
    <property type="match status" value="1"/>
</dbReference>
<dbReference type="RefSeq" id="WP_226292111.1">
    <property type="nucleotide sequence ID" value="NZ_JAUJQL010000021.1"/>
</dbReference>
<protein>
    <submittedName>
        <fullName evidence="4">Nitrate- and nitrite sensing domain-containing protein</fullName>
    </submittedName>
</protein>
<name>A0ABT8P121_9BURK</name>
<evidence type="ECO:0000256" key="1">
    <source>
        <dbReference type="SAM" id="Coils"/>
    </source>
</evidence>
<feature type="region of interest" description="Disordered" evidence="2">
    <location>
        <begin position="445"/>
        <end position="478"/>
    </location>
</feature>
<keyword evidence="5" id="KW-1185">Reference proteome</keyword>
<dbReference type="Pfam" id="PF03861">
    <property type="entry name" value="ANTAR"/>
    <property type="match status" value="1"/>
</dbReference>
<comment type="caution">
    <text evidence="4">The sequence shown here is derived from an EMBL/GenBank/DDBJ whole genome shotgun (WGS) entry which is preliminary data.</text>
</comment>
<gene>
    <name evidence="4" type="ORF">QZM70_31790</name>
</gene>
<evidence type="ECO:0000313" key="5">
    <source>
        <dbReference type="Proteomes" id="UP001172217"/>
    </source>
</evidence>
<dbReference type="SUPFAM" id="SSF52172">
    <property type="entry name" value="CheY-like"/>
    <property type="match status" value="1"/>
</dbReference>
<feature type="domain" description="ANTAR" evidence="3">
    <location>
        <begin position="384"/>
        <end position="445"/>
    </location>
</feature>
<dbReference type="Gene3D" id="1.10.10.10">
    <property type="entry name" value="Winged helix-like DNA-binding domain superfamily/Winged helix DNA-binding domain"/>
    <property type="match status" value="1"/>
</dbReference>
<keyword evidence="1" id="KW-0175">Coiled coil</keyword>
<reference evidence="4" key="1">
    <citation type="submission" date="2023-07" db="EMBL/GenBank/DDBJ databases">
        <title>A collection of bacterial strains from the Burkholderia cepacia Research Laboratory and Repository.</title>
        <authorList>
            <person name="Lipuma J."/>
            <person name="Spilker T."/>
            <person name="Caverly L."/>
        </authorList>
    </citation>
    <scope>NUCLEOTIDE SEQUENCE</scope>
    <source>
        <strain evidence="4">AU45194</strain>
    </source>
</reference>
<dbReference type="InterPro" id="IPR005561">
    <property type="entry name" value="ANTAR"/>
</dbReference>
<evidence type="ECO:0000313" key="4">
    <source>
        <dbReference type="EMBL" id="MDN7527537.1"/>
    </source>
</evidence>